<protein>
    <submittedName>
        <fullName evidence="2">Uncharacterized protein</fullName>
    </submittedName>
</protein>
<keyword evidence="1" id="KW-1133">Transmembrane helix</keyword>
<organism evidence="2 3">
    <name type="scientific">Chytriomyces confervae</name>
    <dbReference type="NCBI Taxonomy" id="246404"/>
    <lineage>
        <taxon>Eukaryota</taxon>
        <taxon>Fungi</taxon>
        <taxon>Fungi incertae sedis</taxon>
        <taxon>Chytridiomycota</taxon>
        <taxon>Chytridiomycota incertae sedis</taxon>
        <taxon>Chytridiomycetes</taxon>
        <taxon>Chytridiales</taxon>
        <taxon>Chytriomycetaceae</taxon>
        <taxon>Chytriomyces</taxon>
    </lineage>
</organism>
<accession>A0A507FK69</accession>
<keyword evidence="1" id="KW-0472">Membrane</keyword>
<dbReference type="EMBL" id="QEAP01000041">
    <property type="protein sequence ID" value="TPX76622.1"/>
    <property type="molecule type" value="Genomic_DNA"/>
</dbReference>
<dbReference type="AlphaFoldDB" id="A0A507FK69"/>
<evidence type="ECO:0000313" key="3">
    <source>
        <dbReference type="Proteomes" id="UP000320333"/>
    </source>
</evidence>
<dbReference type="OrthoDB" id="2120024at2759"/>
<proteinExistence type="predicted"/>
<dbReference type="Proteomes" id="UP000320333">
    <property type="component" value="Unassembled WGS sequence"/>
</dbReference>
<sequence length="103" mass="11707">MSTSEPVRHHPHASTFTYRYGKPLSAFVLYSSLALVGLQFAWTTLDFEEQRINTRARIVALNTQLSHWRAVEEEKLRLRAAETGGAVRGDEASSGKSWWAWKS</sequence>
<keyword evidence="3" id="KW-1185">Reference proteome</keyword>
<reference evidence="2 3" key="1">
    <citation type="journal article" date="2019" name="Sci. Rep.">
        <title>Comparative genomics of chytrid fungi reveal insights into the obligate biotrophic and pathogenic lifestyle of Synchytrium endobioticum.</title>
        <authorList>
            <person name="van de Vossenberg B.T.L.H."/>
            <person name="Warris S."/>
            <person name="Nguyen H.D.T."/>
            <person name="van Gent-Pelzer M.P.E."/>
            <person name="Joly D.L."/>
            <person name="van de Geest H.C."/>
            <person name="Bonants P.J.M."/>
            <person name="Smith D.S."/>
            <person name="Levesque C.A."/>
            <person name="van der Lee T.A.J."/>
        </authorList>
    </citation>
    <scope>NUCLEOTIDE SEQUENCE [LARGE SCALE GENOMIC DNA]</scope>
    <source>
        <strain evidence="2 3">CBS 675.73</strain>
    </source>
</reference>
<evidence type="ECO:0000313" key="2">
    <source>
        <dbReference type="EMBL" id="TPX76622.1"/>
    </source>
</evidence>
<keyword evidence="1" id="KW-0812">Transmembrane</keyword>
<evidence type="ECO:0000256" key="1">
    <source>
        <dbReference type="SAM" id="Phobius"/>
    </source>
</evidence>
<comment type="caution">
    <text evidence="2">The sequence shown here is derived from an EMBL/GenBank/DDBJ whole genome shotgun (WGS) entry which is preliminary data.</text>
</comment>
<name>A0A507FK69_9FUNG</name>
<feature type="transmembrane region" description="Helical" evidence="1">
    <location>
        <begin position="24"/>
        <end position="45"/>
    </location>
</feature>
<gene>
    <name evidence="2" type="ORF">CcCBS67573_g02106</name>
</gene>